<dbReference type="Gene3D" id="3.10.450.50">
    <property type="match status" value="1"/>
</dbReference>
<evidence type="ECO:0000313" key="3">
    <source>
        <dbReference type="EMBL" id="TDP37646.1"/>
    </source>
</evidence>
<proteinExistence type="predicted"/>
<comment type="caution">
    <text evidence="3">The sequence shown here is derived from an EMBL/GenBank/DDBJ whole genome shotgun (WGS) entry which is preliminary data.</text>
</comment>
<gene>
    <name evidence="3" type="ORF">DEU29_106109</name>
</gene>
<dbReference type="AlphaFoldDB" id="A0A4R6PIT7"/>
<dbReference type="Proteomes" id="UP000295531">
    <property type="component" value="Unassembled WGS sequence"/>
</dbReference>
<keyword evidence="4" id="KW-1185">Reference proteome</keyword>
<evidence type="ECO:0000256" key="1">
    <source>
        <dbReference type="SAM" id="SignalP"/>
    </source>
</evidence>
<protein>
    <recommendedName>
        <fullName evidence="2">SnoaL-like domain-containing protein</fullName>
    </recommendedName>
</protein>
<sequence length="140" mass="16032">MCYLRYFFVFFFFFILSAPSLAEASRLQQVERFVAAFNAHDAEKMAQYVTENVQWLSVNGDKITVETSGKESLVKAMSGYFKSCPSCQSQLEDFTVLGSRISVVEEASWRGNGELRSQKSLAVYEFSNNLIHRVYYFPAE</sequence>
<name>A0A4R6PIT7_9GAMM</name>
<organism evidence="3 4">
    <name type="scientific">Idiomarina aquatica</name>
    <dbReference type="NCBI Taxonomy" id="1327752"/>
    <lineage>
        <taxon>Bacteria</taxon>
        <taxon>Pseudomonadati</taxon>
        <taxon>Pseudomonadota</taxon>
        <taxon>Gammaproteobacteria</taxon>
        <taxon>Alteromonadales</taxon>
        <taxon>Idiomarinaceae</taxon>
        <taxon>Idiomarina</taxon>
    </lineage>
</organism>
<dbReference type="InterPro" id="IPR037401">
    <property type="entry name" value="SnoaL-like"/>
</dbReference>
<dbReference type="EMBL" id="SNXI01000006">
    <property type="protein sequence ID" value="TDP37646.1"/>
    <property type="molecule type" value="Genomic_DNA"/>
</dbReference>
<evidence type="ECO:0000313" key="4">
    <source>
        <dbReference type="Proteomes" id="UP000295531"/>
    </source>
</evidence>
<keyword evidence="1" id="KW-0732">Signal</keyword>
<feature type="chain" id="PRO_5020493029" description="SnoaL-like domain-containing protein" evidence="1">
    <location>
        <begin position="23"/>
        <end position="140"/>
    </location>
</feature>
<feature type="signal peptide" evidence="1">
    <location>
        <begin position="1"/>
        <end position="22"/>
    </location>
</feature>
<dbReference type="InterPro" id="IPR032710">
    <property type="entry name" value="NTF2-like_dom_sf"/>
</dbReference>
<dbReference type="SUPFAM" id="SSF54427">
    <property type="entry name" value="NTF2-like"/>
    <property type="match status" value="1"/>
</dbReference>
<feature type="domain" description="SnoaL-like" evidence="2">
    <location>
        <begin position="30"/>
        <end position="132"/>
    </location>
</feature>
<evidence type="ECO:0000259" key="2">
    <source>
        <dbReference type="Pfam" id="PF12680"/>
    </source>
</evidence>
<reference evidence="3 4" key="1">
    <citation type="submission" date="2019-03" db="EMBL/GenBank/DDBJ databases">
        <title>Freshwater and sediment microbial communities from various areas in North America, analyzing microbe dynamics in response to fracking.</title>
        <authorList>
            <person name="Lamendella R."/>
        </authorList>
    </citation>
    <scope>NUCLEOTIDE SEQUENCE [LARGE SCALE GENOMIC DNA]</scope>
    <source>
        <strain evidence="3 4">18_TX</strain>
    </source>
</reference>
<dbReference type="OrthoDB" id="6387446at2"/>
<dbReference type="Pfam" id="PF12680">
    <property type="entry name" value="SnoaL_2"/>
    <property type="match status" value="1"/>
</dbReference>
<dbReference type="RefSeq" id="WP_133539493.1">
    <property type="nucleotide sequence ID" value="NZ_SNXI01000006.1"/>
</dbReference>
<accession>A0A4R6PIT7</accession>